<dbReference type="OrthoDB" id="510867at2"/>
<dbReference type="Proteomes" id="UP000275368">
    <property type="component" value="Chromosome"/>
</dbReference>
<evidence type="ECO:0000313" key="1">
    <source>
        <dbReference type="EMBL" id="BBH24173.1"/>
    </source>
</evidence>
<name>A0A3G9JGR3_9BACL</name>
<reference evidence="1 2" key="1">
    <citation type="submission" date="2018-11" db="EMBL/GenBank/DDBJ databases">
        <title>Complete genome sequence of Paenibacillus baekrokdamisoli strain KCTC 33723.</title>
        <authorList>
            <person name="Kang S.W."/>
            <person name="Lee K.C."/>
            <person name="Kim K.K."/>
            <person name="Kim J.S."/>
            <person name="Kim D.S."/>
            <person name="Ko S.H."/>
            <person name="Yang S.H."/>
            <person name="Lee J.S."/>
        </authorList>
    </citation>
    <scope>NUCLEOTIDE SEQUENCE [LARGE SCALE GENOMIC DNA]</scope>
    <source>
        <strain evidence="1 2">KCTC 33723</strain>
    </source>
</reference>
<organism evidence="1 2">
    <name type="scientific">Paenibacillus baekrokdamisoli</name>
    <dbReference type="NCBI Taxonomy" id="1712516"/>
    <lineage>
        <taxon>Bacteria</taxon>
        <taxon>Bacillati</taxon>
        <taxon>Bacillota</taxon>
        <taxon>Bacilli</taxon>
        <taxon>Bacillales</taxon>
        <taxon>Paenibacillaceae</taxon>
        <taxon>Paenibacillus</taxon>
    </lineage>
</organism>
<sequence>MFEFLTHYYKQGDLPFRSLSALTDSEALKIMESLYEDNPLAERFKEPVQYLNNRKQTEKWVRDEFIAKGGQPKDEYPLYAVLGYSNWIENHLSSFDIDRIHIPLSIFTELDISFTYPDSMVTYLLGMDKHAVYYQPEYHGKIFTLSEVNLLANMYGAPEEKWRTALLEGMGPYIEYIEAQIWNHKPLLAYLGTR</sequence>
<protein>
    <submittedName>
        <fullName evidence="1">Uncharacterized protein</fullName>
    </submittedName>
</protein>
<keyword evidence="2" id="KW-1185">Reference proteome</keyword>
<dbReference type="EMBL" id="AP019308">
    <property type="protein sequence ID" value="BBH24173.1"/>
    <property type="molecule type" value="Genomic_DNA"/>
</dbReference>
<dbReference type="AlphaFoldDB" id="A0A3G9JGR3"/>
<gene>
    <name evidence="1" type="ORF">Back11_55180</name>
</gene>
<dbReference type="KEGG" id="pbk:Back11_55180"/>
<proteinExistence type="predicted"/>
<accession>A0A3G9JGR3</accession>
<evidence type="ECO:0000313" key="2">
    <source>
        <dbReference type="Proteomes" id="UP000275368"/>
    </source>
</evidence>